<dbReference type="InterPro" id="IPR046335">
    <property type="entry name" value="LacI/GalR-like_sensor"/>
</dbReference>
<dbReference type="RefSeq" id="WP_045279643.1">
    <property type="nucleotide sequence ID" value="NZ_JYIW01000025.1"/>
</dbReference>
<keyword evidence="3" id="KW-0804">Transcription</keyword>
<sequence>MKRVTISDIARAADVSRATVSYALNDRPGARMSDATRQLVLSTAESLGYQGSPAARALRIGRGEVVLLLLPDWSTTGELGRVLSEVGRRTADIGLVCLRYEGPDWKGRLRELLGMVTAAAVVTFEPLSPSDTAAVETAGIPEVRAWLLDSKSHPHTTHIHQSDIVQAQVNHLLERGSASLAFVAATEDRDLPFVEARRGAFRRICAERRLNLAGDVVLSEGVNELGELLPGWIREGQPLGVVAFSDPSAVAVATAAAQCGLSVPEQVKVIGVDDSALATLVAPALTSIHFDLASEAASVAAELADVLSLPAPPPAQLAAPVAVVARAST</sequence>
<dbReference type="Gene3D" id="3.40.50.2300">
    <property type="match status" value="2"/>
</dbReference>
<organism evidence="5 6">
    <name type="scientific">Microbacterium oxydans</name>
    <dbReference type="NCBI Taxonomy" id="82380"/>
    <lineage>
        <taxon>Bacteria</taxon>
        <taxon>Bacillati</taxon>
        <taxon>Actinomycetota</taxon>
        <taxon>Actinomycetes</taxon>
        <taxon>Micrococcales</taxon>
        <taxon>Microbacteriaceae</taxon>
        <taxon>Microbacterium</taxon>
    </lineage>
</organism>
<dbReference type="AlphaFoldDB" id="A0A0F0L6P9"/>
<dbReference type="InterPro" id="IPR028082">
    <property type="entry name" value="Peripla_BP_I"/>
</dbReference>
<dbReference type="SUPFAM" id="SSF53822">
    <property type="entry name" value="Periplasmic binding protein-like I"/>
    <property type="match status" value="1"/>
</dbReference>
<evidence type="ECO:0000313" key="5">
    <source>
        <dbReference type="EMBL" id="KJL28818.1"/>
    </source>
</evidence>
<keyword evidence="1" id="KW-0805">Transcription regulation</keyword>
<evidence type="ECO:0000256" key="3">
    <source>
        <dbReference type="ARBA" id="ARBA00023163"/>
    </source>
</evidence>
<dbReference type="Pfam" id="PF13377">
    <property type="entry name" value="Peripla_BP_3"/>
    <property type="match status" value="1"/>
</dbReference>
<dbReference type="Gene3D" id="1.10.260.40">
    <property type="entry name" value="lambda repressor-like DNA-binding domains"/>
    <property type="match status" value="1"/>
</dbReference>
<dbReference type="PANTHER" id="PTHR30146:SF109">
    <property type="entry name" value="HTH-TYPE TRANSCRIPTIONAL REGULATOR GALS"/>
    <property type="match status" value="1"/>
</dbReference>
<dbReference type="CDD" id="cd01392">
    <property type="entry name" value="HTH_LacI"/>
    <property type="match status" value="1"/>
</dbReference>
<evidence type="ECO:0000256" key="2">
    <source>
        <dbReference type="ARBA" id="ARBA00023125"/>
    </source>
</evidence>
<accession>A0A0F0L6P9</accession>
<evidence type="ECO:0000259" key="4">
    <source>
        <dbReference type="PROSITE" id="PS50932"/>
    </source>
</evidence>
<protein>
    <submittedName>
        <fullName evidence="5">Catabolite control protein A</fullName>
    </submittedName>
</protein>
<dbReference type="Pfam" id="PF00356">
    <property type="entry name" value="LacI"/>
    <property type="match status" value="1"/>
</dbReference>
<comment type="caution">
    <text evidence="5">The sequence shown here is derived from an EMBL/GenBank/DDBJ whole genome shotgun (WGS) entry which is preliminary data.</text>
</comment>
<evidence type="ECO:0000313" key="6">
    <source>
        <dbReference type="Proteomes" id="UP000033640"/>
    </source>
</evidence>
<gene>
    <name evidence="5" type="primary">ccpA_6</name>
    <name evidence="5" type="ORF">RS83_02299</name>
</gene>
<dbReference type="InterPro" id="IPR010982">
    <property type="entry name" value="Lambda_DNA-bd_dom_sf"/>
</dbReference>
<dbReference type="PATRIC" id="fig|82380.11.peg.2335"/>
<dbReference type="GO" id="GO:0000976">
    <property type="term" value="F:transcription cis-regulatory region binding"/>
    <property type="evidence" value="ECO:0007669"/>
    <property type="project" value="TreeGrafter"/>
</dbReference>
<keyword evidence="2" id="KW-0238">DNA-binding</keyword>
<dbReference type="OrthoDB" id="3288692at2"/>
<evidence type="ECO:0000256" key="1">
    <source>
        <dbReference type="ARBA" id="ARBA00023015"/>
    </source>
</evidence>
<dbReference type="PROSITE" id="PS00356">
    <property type="entry name" value="HTH_LACI_1"/>
    <property type="match status" value="1"/>
</dbReference>
<name>A0A0F0L6P9_9MICO</name>
<dbReference type="SUPFAM" id="SSF47413">
    <property type="entry name" value="lambda repressor-like DNA-binding domains"/>
    <property type="match status" value="1"/>
</dbReference>
<proteinExistence type="predicted"/>
<reference evidence="5 6" key="1">
    <citation type="submission" date="2015-02" db="EMBL/GenBank/DDBJ databases">
        <title>Draft genome sequences of ten Microbacterium spp. with emphasis on heavy metal contaminated environments.</title>
        <authorList>
            <person name="Corretto E."/>
        </authorList>
    </citation>
    <scope>NUCLEOTIDE SEQUENCE [LARGE SCALE GENOMIC DNA]</scope>
    <source>
        <strain evidence="5 6">BEL4b</strain>
    </source>
</reference>
<dbReference type="PROSITE" id="PS50932">
    <property type="entry name" value="HTH_LACI_2"/>
    <property type="match status" value="1"/>
</dbReference>
<dbReference type="PANTHER" id="PTHR30146">
    <property type="entry name" value="LACI-RELATED TRANSCRIPTIONAL REPRESSOR"/>
    <property type="match status" value="1"/>
</dbReference>
<dbReference type="SMART" id="SM00354">
    <property type="entry name" value="HTH_LACI"/>
    <property type="match status" value="1"/>
</dbReference>
<dbReference type="Proteomes" id="UP000033640">
    <property type="component" value="Unassembled WGS sequence"/>
</dbReference>
<dbReference type="EMBL" id="JYIW01000025">
    <property type="protein sequence ID" value="KJL28818.1"/>
    <property type="molecule type" value="Genomic_DNA"/>
</dbReference>
<dbReference type="GO" id="GO:0003700">
    <property type="term" value="F:DNA-binding transcription factor activity"/>
    <property type="evidence" value="ECO:0007669"/>
    <property type="project" value="TreeGrafter"/>
</dbReference>
<dbReference type="InterPro" id="IPR000843">
    <property type="entry name" value="HTH_LacI"/>
</dbReference>
<feature type="domain" description="HTH lacI-type" evidence="4">
    <location>
        <begin position="4"/>
        <end position="60"/>
    </location>
</feature>